<keyword evidence="2" id="KW-1185">Reference proteome</keyword>
<evidence type="ECO:0000313" key="2">
    <source>
        <dbReference type="Proteomes" id="UP000257109"/>
    </source>
</evidence>
<organism evidence="1 2">
    <name type="scientific">Mucuna pruriens</name>
    <name type="common">Velvet bean</name>
    <name type="synonym">Dolichos pruriens</name>
    <dbReference type="NCBI Taxonomy" id="157652"/>
    <lineage>
        <taxon>Eukaryota</taxon>
        <taxon>Viridiplantae</taxon>
        <taxon>Streptophyta</taxon>
        <taxon>Embryophyta</taxon>
        <taxon>Tracheophyta</taxon>
        <taxon>Spermatophyta</taxon>
        <taxon>Magnoliopsida</taxon>
        <taxon>eudicotyledons</taxon>
        <taxon>Gunneridae</taxon>
        <taxon>Pentapetalae</taxon>
        <taxon>rosids</taxon>
        <taxon>fabids</taxon>
        <taxon>Fabales</taxon>
        <taxon>Fabaceae</taxon>
        <taxon>Papilionoideae</taxon>
        <taxon>50 kb inversion clade</taxon>
        <taxon>NPAAA clade</taxon>
        <taxon>indigoferoid/millettioid clade</taxon>
        <taxon>Phaseoleae</taxon>
        <taxon>Mucuna</taxon>
    </lineage>
</organism>
<proteinExistence type="predicted"/>
<reference evidence="1" key="1">
    <citation type="submission" date="2018-05" db="EMBL/GenBank/DDBJ databases">
        <title>Draft genome of Mucuna pruriens seed.</title>
        <authorList>
            <person name="Nnadi N.E."/>
            <person name="Vos R."/>
            <person name="Hasami M.H."/>
            <person name="Devisetty U.K."/>
            <person name="Aguiy J.C."/>
        </authorList>
    </citation>
    <scope>NUCLEOTIDE SEQUENCE [LARGE SCALE GENOMIC DNA]</scope>
    <source>
        <strain evidence="1">JCA_2017</strain>
    </source>
</reference>
<dbReference type="Proteomes" id="UP000257109">
    <property type="component" value="Unassembled WGS sequence"/>
</dbReference>
<accession>A0A371H4J4</accession>
<evidence type="ECO:0000313" key="1">
    <source>
        <dbReference type="EMBL" id="RDX97709.1"/>
    </source>
</evidence>
<protein>
    <submittedName>
        <fullName evidence="1">Uncharacterized protein</fullName>
    </submittedName>
</protein>
<sequence length="331" mass="37021">MYGHVLRLARTLPIHTHTSSFTFVLSVGGALMDKTLTTPNLKHGRVQGRAGTSRAVSEVSTFDNLRLENQLTKLTSLVRQLAASTSCVICVWNMHFSGAPYQHATVTTESESRAACSTTIWTSRGNAGFKSNQLSIARTKIPGTRIPPTTATTFATPTKFFLIRRLSGTIGQHSEPNVVGQFRNYPLPDDSEFERGRSRHGAARKRRASAKSRISWNRQLAKSVSLSFPNQAVSAKRSKIDEDLLKLFKKVEINILLLDAIKQIPKYAKFLTELYIHRRKKMKGTFEIGGVVLSLVQHEDTRARIQRILPKKCPYPGIFAVLYTIGKVYIH</sequence>
<comment type="caution">
    <text evidence="1">The sequence shown here is derived from an EMBL/GenBank/DDBJ whole genome shotgun (WGS) entry which is preliminary data.</text>
</comment>
<name>A0A371H4J4_MUCPR</name>
<gene>
    <name evidence="1" type="ORF">CR513_19503</name>
</gene>
<dbReference type="AlphaFoldDB" id="A0A371H4J4"/>
<feature type="non-terminal residue" evidence="1">
    <location>
        <position position="1"/>
    </location>
</feature>
<dbReference type="OrthoDB" id="1747121at2759"/>
<dbReference type="EMBL" id="QJKJ01003582">
    <property type="protein sequence ID" value="RDX97709.1"/>
    <property type="molecule type" value="Genomic_DNA"/>
</dbReference>